<dbReference type="PANTHER" id="PTHR43239:SF1">
    <property type="entry name" value="UPF0734 PROTEIN DDB_G0273871_DDB_G0273177"/>
    <property type="match status" value="1"/>
</dbReference>
<accession>A0A363NZP1</accession>
<feature type="chain" id="PRO_5017025027" description="L-rhamnose mutarotase" evidence="1">
    <location>
        <begin position="25"/>
        <end position="143"/>
    </location>
</feature>
<feature type="signal peptide" evidence="1">
    <location>
        <begin position="1"/>
        <end position="24"/>
    </location>
</feature>
<proteinExistence type="predicted"/>
<organism evidence="2 3">
    <name type="scientific">Sphingobacterium athyrii</name>
    <dbReference type="NCBI Taxonomy" id="2152717"/>
    <lineage>
        <taxon>Bacteria</taxon>
        <taxon>Pseudomonadati</taxon>
        <taxon>Bacteroidota</taxon>
        <taxon>Sphingobacteriia</taxon>
        <taxon>Sphingobacteriales</taxon>
        <taxon>Sphingobacteriaceae</taxon>
        <taxon>Sphingobacterium</taxon>
    </lineage>
</organism>
<dbReference type="PANTHER" id="PTHR43239">
    <property type="entry name" value="UPF0734 PROTEIN DDB_G0273871/DDB_G0273177"/>
    <property type="match status" value="1"/>
</dbReference>
<protein>
    <recommendedName>
        <fullName evidence="4">L-rhamnose mutarotase</fullName>
    </recommendedName>
</protein>
<dbReference type="SUPFAM" id="SSF54909">
    <property type="entry name" value="Dimeric alpha+beta barrel"/>
    <property type="match status" value="1"/>
</dbReference>
<evidence type="ECO:0000256" key="1">
    <source>
        <dbReference type="SAM" id="SignalP"/>
    </source>
</evidence>
<name>A0A363NZP1_9SPHI</name>
<dbReference type="GO" id="GO:0016857">
    <property type="term" value="F:racemase and epimerase activity, acting on carbohydrates and derivatives"/>
    <property type="evidence" value="ECO:0007669"/>
    <property type="project" value="InterPro"/>
</dbReference>
<evidence type="ECO:0000313" key="3">
    <source>
        <dbReference type="Proteomes" id="UP000250831"/>
    </source>
</evidence>
<dbReference type="AlphaFoldDB" id="A0A363NZP1"/>
<dbReference type="InterPro" id="IPR052996">
    <property type="entry name" value="Carb_Metab_Mutarotase"/>
</dbReference>
<gene>
    <name evidence="2" type="ORF">DCO56_04155</name>
</gene>
<dbReference type="OrthoDB" id="9808066at2"/>
<dbReference type="EMBL" id="QCXX01000001">
    <property type="protein sequence ID" value="PUV26158.1"/>
    <property type="molecule type" value="Genomic_DNA"/>
</dbReference>
<keyword evidence="1" id="KW-0732">Signal</keyword>
<dbReference type="Pfam" id="PF05336">
    <property type="entry name" value="rhaM"/>
    <property type="match status" value="1"/>
</dbReference>
<keyword evidence="3" id="KW-1185">Reference proteome</keyword>
<dbReference type="Gene3D" id="3.30.70.100">
    <property type="match status" value="1"/>
</dbReference>
<dbReference type="RefSeq" id="WP_108632448.1">
    <property type="nucleotide sequence ID" value="NZ_QCXX01000001.1"/>
</dbReference>
<comment type="caution">
    <text evidence="2">The sequence shown here is derived from an EMBL/GenBank/DDBJ whole genome shotgun (WGS) entry which is preliminary data.</text>
</comment>
<evidence type="ECO:0008006" key="4">
    <source>
        <dbReference type="Google" id="ProtNLM"/>
    </source>
</evidence>
<reference evidence="2 3" key="1">
    <citation type="submission" date="2018-04" db="EMBL/GenBank/DDBJ databases">
        <title>Sphingobacterium sp. M46 Genome.</title>
        <authorList>
            <person name="Cheng J."/>
            <person name="Li Y."/>
        </authorList>
    </citation>
    <scope>NUCLEOTIDE SEQUENCE [LARGE SCALE GENOMIC DNA]</scope>
    <source>
        <strain evidence="2 3">M46</strain>
    </source>
</reference>
<dbReference type="InterPro" id="IPR011008">
    <property type="entry name" value="Dimeric_a/b-barrel"/>
</dbReference>
<sequence length="143" mass="16221">MRILIYLLLLFSSALFINCKGGNAGSQQPNDEEHVFVVSIVDNAAELKEYLSYHERVWPEVEAGFRKAGYQRIALYRFDKLIVMTVRVPAGSDLGKMGEIAESYSPKCAEWNALMNTYQQGVHGTAKGQKWAETTLFYEFKSK</sequence>
<dbReference type="Proteomes" id="UP000250831">
    <property type="component" value="Unassembled WGS sequence"/>
</dbReference>
<dbReference type="InterPro" id="IPR008000">
    <property type="entry name" value="Rham/fucose_mutarotase"/>
</dbReference>
<evidence type="ECO:0000313" key="2">
    <source>
        <dbReference type="EMBL" id="PUV26158.1"/>
    </source>
</evidence>